<protein>
    <submittedName>
        <fullName evidence="2">Serine/threonine-protein kinase RsbW</fullName>
    </submittedName>
</protein>
<dbReference type="GO" id="GO:0016301">
    <property type="term" value="F:kinase activity"/>
    <property type="evidence" value="ECO:0007669"/>
    <property type="project" value="UniProtKB-KW"/>
</dbReference>
<dbReference type="OrthoDB" id="159434at2"/>
<dbReference type="SUPFAM" id="SSF55874">
    <property type="entry name" value="ATPase domain of HSP90 chaperone/DNA topoisomerase II/histidine kinase"/>
    <property type="match status" value="1"/>
</dbReference>
<dbReference type="InterPro" id="IPR036890">
    <property type="entry name" value="HATPase_C_sf"/>
</dbReference>
<evidence type="ECO:0000313" key="3">
    <source>
        <dbReference type="Proteomes" id="UP000237983"/>
    </source>
</evidence>
<reference evidence="2 3" key="1">
    <citation type="submission" date="2018-03" db="EMBL/GenBank/DDBJ databases">
        <title>Genomic Encyclopedia of Type Strains, Phase III (KMG-III): the genomes of soil and plant-associated and newly described type strains.</title>
        <authorList>
            <person name="Whitman W."/>
        </authorList>
    </citation>
    <scope>NUCLEOTIDE SEQUENCE [LARGE SCALE GENOMIC DNA]</scope>
    <source>
        <strain evidence="2 3">CGMCC 1.12484</strain>
    </source>
</reference>
<accession>A0A2T0VDA5</accession>
<dbReference type="Proteomes" id="UP000237983">
    <property type="component" value="Unassembled WGS sequence"/>
</dbReference>
<dbReference type="InterPro" id="IPR003594">
    <property type="entry name" value="HATPase_dom"/>
</dbReference>
<sequence length="136" mass="14768">MSEPAQTLVLRSPRDNVDLVHGFLERLWVAHADIGELDRMAFETALIELVSNVIEHADTGHGVTCVIGVTVSATTLVANLSDTADAGEIQVVGRLMPSVAAESGRGIALVQMLVDDLQYERVGEKNLWSMSRNRVE</sequence>
<dbReference type="CDD" id="cd16936">
    <property type="entry name" value="HATPase_RsbW-like"/>
    <property type="match status" value="1"/>
</dbReference>
<dbReference type="Pfam" id="PF13581">
    <property type="entry name" value="HATPase_c_2"/>
    <property type="match status" value="1"/>
</dbReference>
<keyword evidence="3" id="KW-1185">Reference proteome</keyword>
<dbReference type="Gene3D" id="3.30.565.10">
    <property type="entry name" value="Histidine kinase-like ATPase, C-terminal domain"/>
    <property type="match status" value="1"/>
</dbReference>
<proteinExistence type="predicted"/>
<name>A0A2T0VDA5_9MICO</name>
<keyword evidence="2" id="KW-0418">Kinase</keyword>
<dbReference type="AlphaFoldDB" id="A0A2T0VDA5"/>
<feature type="domain" description="Histidine kinase/HSP90-like ATPase" evidence="1">
    <location>
        <begin position="16"/>
        <end position="130"/>
    </location>
</feature>
<dbReference type="RefSeq" id="WP_106212874.1">
    <property type="nucleotide sequence ID" value="NZ_PVTL01000005.1"/>
</dbReference>
<keyword evidence="2" id="KW-0808">Transferase</keyword>
<organism evidence="2 3">
    <name type="scientific">Glaciihabitans tibetensis</name>
    <dbReference type="NCBI Taxonomy" id="1266600"/>
    <lineage>
        <taxon>Bacteria</taxon>
        <taxon>Bacillati</taxon>
        <taxon>Actinomycetota</taxon>
        <taxon>Actinomycetes</taxon>
        <taxon>Micrococcales</taxon>
        <taxon>Microbacteriaceae</taxon>
        <taxon>Glaciihabitans</taxon>
    </lineage>
</organism>
<comment type="caution">
    <text evidence="2">The sequence shown here is derived from an EMBL/GenBank/DDBJ whole genome shotgun (WGS) entry which is preliminary data.</text>
</comment>
<dbReference type="EMBL" id="PVTL01000005">
    <property type="protein sequence ID" value="PRY68143.1"/>
    <property type="molecule type" value="Genomic_DNA"/>
</dbReference>
<gene>
    <name evidence="2" type="ORF">B0I08_105308</name>
</gene>
<evidence type="ECO:0000313" key="2">
    <source>
        <dbReference type="EMBL" id="PRY68143.1"/>
    </source>
</evidence>
<evidence type="ECO:0000259" key="1">
    <source>
        <dbReference type="Pfam" id="PF13581"/>
    </source>
</evidence>